<evidence type="ECO:0000313" key="2">
    <source>
        <dbReference type="Proteomes" id="UP001055811"/>
    </source>
</evidence>
<name>A0ACB9FCB0_CICIN</name>
<dbReference type="Proteomes" id="UP001055811">
    <property type="component" value="Linkage Group LG03"/>
</dbReference>
<reference evidence="2" key="1">
    <citation type="journal article" date="2022" name="Mol. Ecol. Resour.">
        <title>The genomes of chicory, endive, great burdock and yacon provide insights into Asteraceae palaeo-polyploidization history and plant inulin production.</title>
        <authorList>
            <person name="Fan W."/>
            <person name="Wang S."/>
            <person name="Wang H."/>
            <person name="Wang A."/>
            <person name="Jiang F."/>
            <person name="Liu H."/>
            <person name="Zhao H."/>
            <person name="Xu D."/>
            <person name="Zhang Y."/>
        </authorList>
    </citation>
    <scope>NUCLEOTIDE SEQUENCE [LARGE SCALE GENOMIC DNA]</scope>
    <source>
        <strain evidence="2">cv. Punajuju</strain>
    </source>
</reference>
<keyword evidence="2" id="KW-1185">Reference proteome</keyword>
<proteinExistence type="predicted"/>
<sequence>MGIQMPLRKKVALIPHTRIQRNPHEIADDCHWSPFYLLIMMPNAVRRIAKAIGGNDYSLAVLCVSVCLCFLLLKFCLSRYRSLPKNEKSSQKCLLKSIMWFLYTVISFGFVHQFADFFPPETTGALYSVVFVCSSYLFYLFVIVDLVTYWKIWIHSEDETWLPEKQRLDAGKLNNYSVSISELV</sequence>
<accession>A0ACB9FCB0</accession>
<reference evidence="1 2" key="2">
    <citation type="journal article" date="2022" name="Mol. Ecol. Resour.">
        <title>The genomes of chicory, endive, great burdock and yacon provide insights into Asteraceae paleo-polyploidization history and plant inulin production.</title>
        <authorList>
            <person name="Fan W."/>
            <person name="Wang S."/>
            <person name="Wang H."/>
            <person name="Wang A."/>
            <person name="Jiang F."/>
            <person name="Liu H."/>
            <person name="Zhao H."/>
            <person name="Xu D."/>
            <person name="Zhang Y."/>
        </authorList>
    </citation>
    <scope>NUCLEOTIDE SEQUENCE [LARGE SCALE GENOMIC DNA]</scope>
    <source>
        <strain evidence="2">cv. Punajuju</strain>
        <tissue evidence="1">Leaves</tissue>
    </source>
</reference>
<organism evidence="1 2">
    <name type="scientific">Cichorium intybus</name>
    <name type="common">Chicory</name>
    <dbReference type="NCBI Taxonomy" id="13427"/>
    <lineage>
        <taxon>Eukaryota</taxon>
        <taxon>Viridiplantae</taxon>
        <taxon>Streptophyta</taxon>
        <taxon>Embryophyta</taxon>
        <taxon>Tracheophyta</taxon>
        <taxon>Spermatophyta</taxon>
        <taxon>Magnoliopsida</taxon>
        <taxon>eudicotyledons</taxon>
        <taxon>Gunneridae</taxon>
        <taxon>Pentapetalae</taxon>
        <taxon>asterids</taxon>
        <taxon>campanulids</taxon>
        <taxon>Asterales</taxon>
        <taxon>Asteraceae</taxon>
        <taxon>Cichorioideae</taxon>
        <taxon>Cichorieae</taxon>
        <taxon>Cichoriinae</taxon>
        <taxon>Cichorium</taxon>
    </lineage>
</organism>
<gene>
    <name evidence="1" type="ORF">L2E82_19466</name>
</gene>
<comment type="caution">
    <text evidence="1">The sequence shown here is derived from an EMBL/GenBank/DDBJ whole genome shotgun (WGS) entry which is preliminary data.</text>
</comment>
<dbReference type="EMBL" id="CM042011">
    <property type="protein sequence ID" value="KAI3768636.1"/>
    <property type="molecule type" value="Genomic_DNA"/>
</dbReference>
<evidence type="ECO:0000313" key="1">
    <source>
        <dbReference type="EMBL" id="KAI3768636.1"/>
    </source>
</evidence>
<protein>
    <submittedName>
        <fullName evidence="1">Uncharacterized protein</fullName>
    </submittedName>
</protein>